<dbReference type="EMBL" id="FMYW01000021">
    <property type="protein sequence ID" value="SDC75804.1"/>
    <property type="molecule type" value="Genomic_DNA"/>
</dbReference>
<proteinExistence type="predicted"/>
<organism evidence="1 2">
    <name type="scientific">Succiniclasticum ruminis</name>
    <dbReference type="NCBI Taxonomy" id="40841"/>
    <lineage>
        <taxon>Bacteria</taxon>
        <taxon>Bacillati</taxon>
        <taxon>Bacillota</taxon>
        <taxon>Negativicutes</taxon>
        <taxon>Acidaminococcales</taxon>
        <taxon>Acidaminococcaceae</taxon>
        <taxon>Succiniclasticum</taxon>
    </lineage>
</organism>
<sequence>SFFGPDGRHDCDYIYYYNNIRDNVAKRIAAYKTGR</sequence>
<reference evidence="2" key="1">
    <citation type="submission" date="2016-10" db="EMBL/GenBank/DDBJ databases">
        <authorList>
            <person name="Varghese N."/>
            <person name="Submissions S."/>
        </authorList>
    </citation>
    <scope>NUCLEOTIDE SEQUENCE [LARGE SCALE GENOMIC DNA]</scope>
    <source>
        <strain evidence="2">DSM 11005</strain>
    </source>
</reference>
<evidence type="ECO:0000313" key="2">
    <source>
        <dbReference type="Proteomes" id="UP000198943"/>
    </source>
</evidence>
<protein>
    <submittedName>
        <fullName evidence="1">Uncharacterized protein</fullName>
    </submittedName>
</protein>
<name>A0A1G6P871_9FIRM</name>
<accession>A0A1G6P871</accession>
<feature type="non-terminal residue" evidence="1">
    <location>
        <position position="1"/>
    </location>
</feature>
<evidence type="ECO:0000313" key="1">
    <source>
        <dbReference type="EMBL" id="SDC75804.1"/>
    </source>
</evidence>
<keyword evidence="2" id="KW-1185">Reference proteome</keyword>
<gene>
    <name evidence="1" type="ORF">SAMN04487864_1211</name>
</gene>
<dbReference type="Proteomes" id="UP000198943">
    <property type="component" value="Unassembled WGS sequence"/>
</dbReference>
<dbReference type="AlphaFoldDB" id="A0A1G6P871"/>